<protein>
    <submittedName>
        <fullName evidence="1">Uncharacterized protein</fullName>
    </submittedName>
</protein>
<name>A0A0U1LU92_TALIS</name>
<gene>
    <name evidence="1" type="ORF">PISL3812_03991</name>
</gene>
<dbReference type="AlphaFoldDB" id="A0A0U1LU92"/>
<proteinExistence type="predicted"/>
<evidence type="ECO:0000313" key="1">
    <source>
        <dbReference type="EMBL" id="CRG86978.1"/>
    </source>
</evidence>
<reference evidence="1" key="1">
    <citation type="submission" date="2015-04" db="EMBL/GenBank/DDBJ databases">
        <authorList>
            <person name="Syromyatnikov M.Y."/>
            <person name="Popov V.N."/>
        </authorList>
    </citation>
    <scope>NUCLEOTIDE SEQUENCE [LARGE SCALE GENOMIC DNA]</scope>
    <source>
        <strain evidence="1">WF-38-12</strain>
    </source>
</reference>
<dbReference type="EMBL" id="CVMT01000003">
    <property type="protein sequence ID" value="CRG86978.1"/>
    <property type="molecule type" value="Genomic_DNA"/>
</dbReference>
<sequence length="258" mass="28949">MLTHMHILEPLPSPLNMTTVLVISLSRYLRGEPVSSIIAQNWSKHPQEQSARFSTTGFDFDANDIPTALKDLKAKIHAQEWGGVMVGWCLRGNPDRTALFEQVVSAMATQDQSGSPATEAVKYPNTEDQNEAVKFHWWPYGHWERKHGKFDVWGVGYYPNVIESPFIADIDTVRKAFIMADEKLHAAGFRDWSCVSKVITYHPYDALQAPQVELAQAALAHYMPHNEPEWITCTLGDPVPIGLAIKLEIPVVAKEDNA</sequence>
<organism evidence="1 2">
    <name type="scientific">Talaromyces islandicus</name>
    <name type="common">Penicillium islandicum</name>
    <dbReference type="NCBI Taxonomy" id="28573"/>
    <lineage>
        <taxon>Eukaryota</taxon>
        <taxon>Fungi</taxon>
        <taxon>Dikarya</taxon>
        <taxon>Ascomycota</taxon>
        <taxon>Pezizomycotina</taxon>
        <taxon>Eurotiomycetes</taxon>
        <taxon>Eurotiomycetidae</taxon>
        <taxon>Eurotiales</taxon>
        <taxon>Trichocomaceae</taxon>
        <taxon>Talaromyces</taxon>
        <taxon>Talaromyces sect. Islandici</taxon>
    </lineage>
</organism>
<dbReference type="Proteomes" id="UP000054383">
    <property type="component" value="Unassembled WGS sequence"/>
</dbReference>
<keyword evidence="2" id="KW-1185">Reference proteome</keyword>
<dbReference type="OrthoDB" id="9986861at2759"/>
<accession>A0A0U1LU92</accession>
<evidence type="ECO:0000313" key="2">
    <source>
        <dbReference type="Proteomes" id="UP000054383"/>
    </source>
</evidence>